<name>A0A1X0I4S2_9MYCO</name>
<dbReference type="InterPro" id="IPR012349">
    <property type="entry name" value="Split_barrel_FMN-bd"/>
</dbReference>
<evidence type="ECO:0000313" key="2">
    <source>
        <dbReference type="Proteomes" id="UP000192513"/>
    </source>
</evidence>
<sequence>MTALTPPREVIQIDDREAMRLLASVDHGRVVFNDRALPAIRLVNHVVDDGRIIVRTRLAAKVSTVVRSGADAGVVVAYEVDCLDPERRAGWTVAVTGWATTITDPRQLARYEQLLHPWVNMTMDTMIAIQPEFITGVRIVDDTGGK</sequence>
<dbReference type="Gene3D" id="2.30.110.10">
    <property type="entry name" value="Electron Transport, Fmn-binding Protein, Chain A"/>
    <property type="match status" value="1"/>
</dbReference>
<evidence type="ECO:0008006" key="3">
    <source>
        <dbReference type="Google" id="ProtNLM"/>
    </source>
</evidence>
<proteinExistence type="predicted"/>
<dbReference type="InterPro" id="IPR024747">
    <property type="entry name" value="Pyridox_Oxase-rel"/>
</dbReference>
<dbReference type="Pfam" id="PF12900">
    <property type="entry name" value="Pyridox_ox_2"/>
    <property type="match status" value="1"/>
</dbReference>
<evidence type="ECO:0000313" key="1">
    <source>
        <dbReference type="EMBL" id="ORB35026.1"/>
    </source>
</evidence>
<dbReference type="SUPFAM" id="SSF50475">
    <property type="entry name" value="FMN-binding split barrel"/>
    <property type="match status" value="1"/>
</dbReference>
<dbReference type="EMBL" id="MVIE01000040">
    <property type="protein sequence ID" value="ORB35026.1"/>
    <property type="molecule type" value="Genomic_DNA"/>
</dbReference>
<dbReference type="STRING" id="590652.BST39_23130"/>
<gene>
    <name evidence="1" type="ORF">BST39_23130</name>
</gene>
<organism evidence="1 2">
    <name type="scientific">Mycobacterium paraseoulense</name>
    <dbReference type="NCBI Taxonomy" id="590652"/>
    <lineage>
        <taxon>Bacteria</taxon>
        <taxon>Bacillati</taxon>
        <taxon>Actinomycetota</taxon>
        <taxon>Actinomycetes</taxon>
        <taxon>Mycobacteriales</taxon>
        <taxon>Mycobacteriaceae</taxon>
        <taxon>Mycobacterium</taxon>
    </lineage>
</organism>
<reference evidence="1 2" key="1">
    <citation type="submission" date="2017-02" db="EMBL/GenBank/DDBJ databases">
        <title>The new phylogeny of genus Mycobacterium.</title>
        <authorList>
            <person name="Tortoli E."/>
            <person name="Trovato A."/>
            <person name="Cirillo D.M."/>
        </authorList>
    </citation>
    <scope>NUCLEOTIDE SEQUENCE [LARGE SCALE GENOMIC DNA]</scope>
    <source>
        <strain evidence="1 2">DSM 45000</strain>
    </source>
</reference>
<dbReference type="RefSeq" id="WP_083174437.1">
    <property type="nucleotide sequence ID" value="NZ_AP022619.1"/>
</dbReference>
<dbReference type="OrthoDB" id="3212118at2"/>
<accession>A0A1X0I4S2</accession>
<dbReference type="AlphaFoldDB" id="A0A1X0I4S2"/>
<dbReference type="Proteomes" id="UP000192513">
    <property type="component" value="Unassembled WGS sequence"/>
</dbReference>
<protein>
    <recommendedName>
        <fullName evidence="3">Pyridoxamine 5'-phosphate oxidase</fullName>
    </recommendedName>
</protein>
<keyword evidence="2" id="KW-1185">Reference proteome</keyword>
<comment type="caution">
    <text evidence="1">The sequence shown here is derived from an EMBL/GenBank/DDBJ whole genome shotgun (WGS) entry which is preliminary data.</text>
</comment>